<proteinExistence type="predicted"/>
<evidence type="ECO:0000313" key="4">
    <source>
        <dbReference type="EMBL" id="QKG83213.1"/>
    </source>
</evidence>
<keyword evidence="1" id="KW-0677">Repeat</keyword>
<dbReference type="Gene3D" id="1.10.472.10">
    <property type="entry name" value="Cyclin-like"/>
    <property type="match status" value="1"/>
</dbReference>
<evidence type="ECO:0000256" key="2">
    <source>
        <dbReference type="ARBA" id="ARBA00022803"/>
    </source>
</evidence>
<dbReference type="SMART" id="SM00028">
    <property type="entry name" value="TPR"/>
    <property type="match status" value="6"/>
</dbReference>
<feature type="repeat" description="TPR" evidence="3">
    <location>
        <begin position="194"/>
        <end position="227"/>
    </location>
</feature>
<dbReference type="InterPro" id="IPR011990">
    <property type="entry name" value="TPR-like_helical_dom_sf"/>
</dbReference>
<accession>A0A7D4BUM3</accession>
<dbReference type="SUPFAM" id="SSF47954">
    <property type="entry name" value="Cyclin-like"/>
    <property type="match status" value="1"/>
</dbReference>
<keyword evidence="5" id="KW-1185">Reference proteome</keyword>
<dbReference type="InterPro" id="IPR016024">
    <property type="entry name" value="ARM-type_fold"/>
</dbReference>
<evidence type="ECO:0000256" key="3">
    <source>
        <dbReference type="PROSITE-ProRule" id="PRU00339"/>
    </source>
</evidence>
<dbReference type="InterPro" id="IPR019734">
    <property type="entry name" value="TPR_rpt"/>
</dbReference>
<name>A0A7D4BUM3_9BACL</name>
<dbReference type="AlphaFoldDB" id="A0A7D4BUM3"/>
<dbReference type="EMBL" id="CP048104">
    <property type="protein sequence ID" value="QKG83213.1"/>
    <property type="molecule type" value="Genomic_DNA"/>
</dbReference>
<evidence type="ECO:0000313" key="5">
    <source>
        <dbReference type="Proteomes" id="UP000503088"/>
    </source>
</evidence>
<dbReference type="InterPro" id="IPR036915">
    <property type="entry name" value="Cyclin-like_sf"/>
</dbReference>
<dbReference type="InterPro" id="IPR051012">
    <property type="entry name" value="CellSynth/LPSAsmb/PSIAsmb"/>
</dbReference>
<dbReference type="PANTHER" id="PTHR45586">
    <property type="entry name" value="TPR REPEAT-CONTAINING PROTEIN PA4667"/>
    <property type="match status" value="1"/>
</dbReference>
<feature type="repeat" description="TPR" evidence="3">
    <location>
        <begin position="95"/>
        <end position="128"/>
    </location>
</feature>
<dbReference type="Pfam" id="PF13432">
    <property type="entry name" value="TPR_16"/>
    <property type="match status" value="1"/>
</dbReference>
<protein>
    <submittedName>
        <fullName evidence="4">DDE transposase family protein</fullName>
    </submittedName>
</protein>
<dbReference type="PROSITE" id="PS50005">
    <property type="entry name" value="TPR"/>
    <property type="match status" value="3"/>
</dbReference>
<dbReference type="SUPFAM" id="SSF48452">
    <property type="entry name" value="TPR-like"/>
    <property type="match status" value="2"/>
</dbReference>
<feature type="repeat" description="TPR" evidence="3">
    <location>
        <begin position="26"/>
        <end position="59"/>
    </location>
</feature>
<sequence length="582" mass="67706">MDMKKQHAGAKEHTNERKVVRLRMDAGFFFERAVRSLDRQRFDKALKYFRLAVEKEPENPVNQCNLAGILSEMGHFDESNEVLGRILDDVDPDLSECYFYMANNAANMDDFEQAEEYLIRYLEEDPSGEFVGEAEEMLEMLAYEMGRQPRRPTSRPKNEWLKKHEEARGYLEAGQFLQAIQTLEKLVEQVPDFTAAMNNLSLAYYYTGELNRSMDTITKVLDVEPNNMHALCNLAVISQHQGDGESRDRLVRMLKKWAPFHLEHTYKLATTMGVLGEHTEALRLFRQLIKLEKNAEPGLYHCAAAAACNLGQYGQAKGYWRKAQRLDPDSEIPGFYLHQLEEWQKKNQGQVPAVSYHYQLPFEEQLLKLDDQSQDLPEQLRSNPLIRSSFFWALNHGDKETKVQVLQVFEYLADQEVEQVLRSFLTKRDEEDDLKRLALYVLNQIGAKEPYQVVLNGKETEIQHFELSQEWSDWMETWEQVLECCLAGMRGSYDIIHMNDAQIIWTEFLRHNQSRLPEIRKVQGWAAALEYVVAKLHGISLTQESVAKKHEVSSSTVRRHVRLLEQAYQAKRDPAAFSWRTK</sequence>
<keyword evidence="2 3" id="KW-0802">TPR repeat</keyword>
<organism evidence="4 5">
    <name type="scientific">Kroppenstedtia pulmonis</name>
    <dbReference type="NCBI Taxonomy" id="1380685"/>
    <lineage>
        <taxon>Bacteria</taxon>
        <taxon>Bacillati</taxon>
        <taxon>Bacillota</taxon>
        <taxon>Bacilli</taxon>
        <taxon>Bacillales</taxon>
        <taxon>Thermoactinomycetaceae</taxon>
        <taxon>Kroppenstedtia</taxon>
    </lineage>
</organism>
<dbReference type="SUPFAM" id="SSF48371">
    <property type="entry name" value="ARM repeat"/>
    <property type="match status" value="1"/>
</dbReference>
<reference evidence="4 5" key="1">
    <citation type="submission" date="2020-01" db="EMBL/GenBank/DDBJ databases">
        <authorList>
            <person name="Gulvik C.A."/>
            <person name="Batra D.G."/>
        </authorList>
    </citation>
    <scope>NUCLEOTIDE SEQUENCE [LARGE SCALE GENOMIC DNA]</scope>
    <source>
        <strain evidence="4 5">W9323</strain>
    </source>
</reference>
<dbReference type="KEGG" id="kpul:GXN76_01190"/>
<evidence type="ECO:0000256" key="1">
    <source>
        <dbReference type="ARBA" id="ARBA00022737"/>
    </source>
</evidence>
<gene>
    <name evidence="4" type="ORF">GXN76_01190</name>
</gene>
<dbReference type="PANTHER" id="PTHR45586:SF1">
    <property type="entry name" value="LIPOPOLYSACCHARIDE ASSEMBLY PROTEIN B"/>
    <property type="match status" value="1"/>
</dbReference>
<dbReference type="Gene3D" id="1.25.40.10">
    <property type="entry name" value="Tetratricopeptide repeat domain"/>
    <property type="match status" value="2"/>
</dbReference>
<dbReference type="Proteomes" id="UP000503088">
    <property type="component" value="Chromosome"/>
</dbReference>